<evidence type="ECO:0000259" key="1">
    <source>
        <dbReference type="Pfam" id="PF07992"/>
    </source>
</evidence>
<keyword evidence="3" id="KW-1185">Reference proteome</keyword>
<evidence type="ECO:0000313" key="2">
    <source>
        <dbReference type="EMBL" id="THD10246.1"/>
    </source>
</evidence>
<evidence type="ECO:0000313" key="3">
    <source>
        <dbReference type="Proteomes" id="UP000307749"/>
    </source>
</evidence>
<gene>
    <name evidence="2" type="ORF">B1806_09250</name>
</gene>
<dbReference type="STRING" id="993689.GCA_002077135_00715"/>
<dbReference type="InterPro" id="IPR036188">
    <property type="entry name" value="FAD/NAD-bd_sf"/>
</dbReference>
<proteinExistence type="predicted"/>
<feature type="domain" description="FAD/NAD(P)-binding" evidence="1">
    <location>
        <begin position="6"/>
        <end position="306"/>
    </location>
</feature>
<dbReference type="OrthoDB" id="9781621at2"/>
<name>A0A4S3KN41_9GAMM</name>
<protein>
    <submittedName>
        <fullName evidence="2">Pyridine nucleotide-disulfide oxidoreductase</fullName>
    </submittedName>
</protein>
<dbReference type="PANTHER" id="PTHR43755:SF1">
    <property type="entry name" value="FAD-DEPENDENT PYRIDINE NUCLEOTIDE-DISULPHIDE OXIDOREDUCTASE"/>
    <property type="match status" value="1"/>
</dbReference>
<dbReference type="InterPro" id="IPR023753">
    <property type="entry name" value="FAD/NAD-binding_dom"/>
</dbReference>
<dbReference type="EMBL" id="MWQO01000032">
    <property type="protein sequence ID" value="THD10246.1"/>
    <property type="molecule type" value="Genomic_DNA"/>
</dbReference>
<dbReference type="AlphaFoldDB" id="A0A4S3KN41"/>
<dbReference type="Gene3D" id="3.50.50.100">
    <property type="match status" value="1"/>
</dbReference>
<dbReference type="SUPFAM" id="SSF51905">
    <property type="entry name" value="FAD/NAD(P)-binding domain"/>
    <property type="match status" value="1"/>
</dbReference>
<dbReference type="GO" id="GO:0016491">
    <property type="term" value="F:oxidoreductase activity"/>
    <property type="evidence" value="ECO:0007669"/>
    <property type="project" value="InterPro"/>
</dbReference>
<accession>A0A4S3KN41</accession>
<dbReference type="Pfam" id="PF07992">
    <property type="entry name" value="Pyr_redox_2"/>
    <property type="match status" value="1"/>
</dbReference>
<dbReference type="InterPro" id="IPR052541">
    <property type="entry name" value="SQRD"/>
</dbReference>
<organism evidence="2 3">
    <name type="scientific">Metallibacterium scheffleri</name>
    <dbReference type="NCBI Taxonomy" id="993689"/>
    <lineage>
        <taxon>Bacteria</taxon>
        <taxon>Pseudomonadati</taxon>
        <taxon>Pseudomonadota</taxon>
        <taxon>Gammaproteobacteria</taxon>
        <taxon>Lysobacterales</taxon>
        <taxon>Rhodanobacteraceae</taxon>
        <taxon>Metallibacterium</taxon>
    </lineage>
</organism>
<comment type="caution">
    <text evidence="2">The sequence shown here is derived from an EMBL/GenBank/DDBJ whole genome shotgun (WGS) entry which is preliminary data.</text>
</comment>
<dbReference type="RefSeq" id="WP_081126108.1">
    <property type="nucleotide sequence ID" value="NZ_DAHXOC010000053.1"/>
</dbReference>
<reference evidence="2 3" key="1">
    <citation type="submission" date="2017-02" db="EMBL/GenBank/DDBJ databases">
        <title>Whole genome sequencing of Metallibacterium scheffleri DSM 24874 (T).</title>
        <authorList>
            <person name="Kumar S."/>
            <person name="Patil P."/>
            <person name="Patil P.B."/>
        </authorList>
    </citation>
    <scope>NUCLEOTIDE SEQUENCE [LARGE SCALE GENOMIC DNA]</scope>
    <source>
        <strain evidence="2 3">DSM 24874</strain>
    </source>
</reference>
<sequence>MSGITLVGSSFGAVSAIRALRKRDARVPINVLAPKPELIYNASLIWVPTGLRRGNALRVPLQDFFARHNVRFIAGRACGLEEAGRRILTDAGQTLENAGLIIASGARHIKKLPGIEHALTICDGIEAAEAIQARLQGMSGGTIAFGFAGNPNEPAAVRGGPMFELLFGIETWLRRTRQRGNFRLVFFSPAATPGERLGARAVAGLLATMQRRGIETHLGHKLVRFEERAVHTEGGSISADLILFMPGLTGPAWVQDSGLPLSPGGFVRADAQLRVPGCARCYVVGDAGSHAGPDWMPKQAHMADLQGAAAAANLLDELAGKAPTQIAPAELVCIVDSLDGGTLVYRTETRSLLLRSRLFHPAKRWFERRYIAALRG</sequence>
<dbReference type="PANTHER" id="PTHR43755">
    <property type="match status" value="1"/>
</dbReference>
<dbReference type="Proteomes" id="UP000307749">
    <property type="component" value="Unassembled WGS sequence"/>
</dbReference>